<dbReference type="Proteomes" id="UP000033163">
    <property type="component" value="Chromosome I"/>
</dbReference>
<dbReference type="HOGENOM" id="CLU_2881686_0_0_9"/>
<evidence type="ECO:0000313" key="2">
    <source>
        <dbReference type="Proteomes" id="UP000033163"/>
    </source>
</evidence>
<accession>A0A0E4CVU9</accession>
<name>A0A0E4CVU9_9BACL</name>
<gene>
    <name evidence="1" type="ORF">PRIO_2167</name>
</gene>
<protein>
    <submittedName>
        <fullName evidence="1">Uncharacterized protein</fullName>
    </submittedName>
</protein>
<dbReference type="KEGG" id="pri:PRIO_2167"/>
<dbReference type="PATRIC" id="fig|1073571.4.peg.2291"/>
<organism evidence="1 2">
    <name type="scientific">Paenibacillus riograndensis SBR5</name>
    <dbReference type="NCBI Taxonomy" id="1073571"/>
    <lineage>
        <taxon>Bacteria</taxon>
        <taxon>Bacillati</taxon>
        <taxon>Bacillota</taxon>
        <taxon>Bacilli</taxon>
        <taxon>Bacillales</taxon>
        <taxon>Paenibacillaceae</taxon>
        <taxon>Paenibacillus</taxon>
        <taxon>Paenibacillus sonchi group</taxon>
    </lineage>
</organism>
<sequence length="63" mass="7144">MSKNLHPEGVGVFAHFIRQDADRRSAIRSDPAFSQNNVFSVRILLLEKFDSSSTTLQHSSYPH</sequence>
<dbReference type="AlphaFoldDB" id="A0A0E4CVU9"/>
<dbReference type="EMBL" id="LN831776">
    <property type="protein sequence ID" value="CQR54576.1"/>
    <property type="molecule type" value="Genomic_DNA"/>
</dbReference>
<reference evidence="2" key="1">
    <citation type="submission" date="2015-03" db="EMBL/GenBank/DDBJ databases">
        <authorList>
            <person name="Wibberg D."/>
        </authorList>
    </citation>
    <scope>NUCLEOTIDE SEQUENCE [LARGE SCALE GENOMIC DNA]</scope>
</reference>
<proteinExistence type="predicted"/>
<evidence type="ECO:0000313" key="1">
    <source>
        <dbReference type="EMBL" id="CQR54576.1"/>
    </source>
</evidence>